<proteinExistence type="predicted"/>
<evidence type="ECO:0000313" key="2">
    <source>
        <dbReference type="EMBL" id="KAH0917531.1"/>
    </source>
</evidence>
<evidence type="ECO:0000313" key="1">
    <source>
        <dbReference type="EMBL" id="CAF2158110.1"/>
    </source>
</evidence>
<dbReference type="EMBL" id="JAGKQM010000007">
    <property type="protein sequence ID" value="KAH0917531.1"/>
    <property type="molecule type" value="Genomic_DNA"/>
</dbReference>
<sequence length="90" mass="10275">MELYRWLFDVRQATVLVVTTSCSGILFFTEPPPELIFFIEPPPELLIFLEPPPEVLFFIDLPLHAGACPFHRSITACCNFSSSSSYHRMP</sequence>
<organism evidence="1">
    <name type="scientific">Brassica napus</name>
    <name type="common">Rape</name>
    <dbReference type="NCBI Taxonomy" id="3708"/>
    <lineage>
        <taxon>Eukaryota</taxon>
        <taxon>Viridiplantae</taxon>
        <taxon>Streptophyta</taxon>
        <taxon>Embryophyta</taxon>
        <taxon>Tracheophyta</taxon>
        <taxon>Spermatophyta</taxon>
        <taxon>Magnoliopsida</taxon>
        <taxon>eudicotyledons</taxon>
        <taxon>Gunneridae</taxon>
        <taxon>Pentapetalae</taxon>
        <taxon>rosids</taxon>
        <taxon>malvids</taxon>
        <taxon>Brassicales</taxon>
        <taxon>Brassicaceae</taxon>
        <taxon>Brassiceae</taxon>
        <taxon>Brassica</taxon>
    </lineage>
</organism>
<dbReference type="Proteomes" id="UP000824890">
    <property type="component" value="Unassembled WGS sequence"/>
</dbReference>
<name>A0A816YFP0_BRANA</name>
<reference evidence="1" key="1">
    <citation type="submission" date="2021-01" db="EMBL/GenBank/DDBJ databases">
        <authorList>
            <consortium name="Genoscope - CEA"/>
            <person name="William W."/>
        </authorList>
    </citation>
    <scope>NUCLEOTIDE SEQUENCE</scope>
</reference>
<evidence type="ECO:0000313" key="3">
    <source>
        <dbReference type="Proteomes" id="UP000824890"/>
    </source>
</evidence>
<keyword evidence="3" id="KW-1185">Reference proteome</keyword>
<dbReference type="Proteomes" id="UP001295469">
    <property type="component" value="Chromosome A07"/>
</dbReference>
<reference evidence="2 3" key="2">
    <citation type="submission" date="2021-05" db="EMBL/GenBank/DDBJ databases">
        <title>Genome Assembly of Synthetic Allotetraploid Brassica napus Reveals Homoeologous Exchanges between Subgenomes.</title>
        <authorList>
            <person name="Davis J.T."/>
        </authorList>
    </citation>
    <scope>NUCLEOTIDE SEQUENCE [LARGE SCALE GENOMIC DNA]</scope>
    <source>
        <strain evidence="3">cv. Da-Ae</strain>
        <tissue evidence="2">Seedling</tissue>
    </source>
</reference>
<gene>
    <name evidence="1" type="ORF">DARMORV10_A07P06530.1</name>
    <name evidence="2" type="ORF">HID58_025191</name>
</gene>
<accession>A0A816YFP0</accession>
<protein>
    <submittedName>
        <fullName evidence="1">(rape) hypothetical protein</fullName>
    </submittedName>
</protein>
<dbReference type="EMBL" id="HG994361">
    <property type="protein sequence ID" value="CAF2158110.1"/>
    <property type="molecule type" value="Genomic_DNA"/>
</dbReference>
<dbReference type="PROSITE" id="PS51257">
    <property type="entry name" value="PROKAR_LIPOPROTEIN"/>
    <property type="match status" value="1"/>
</dbReference>
<dbReference type="AlphaFoldDB" id="A0A816YFP0"/>